<dbReference type="OrthoDB" id="412781at2759"/>
<dbReference type="InterPro" id="IPR012340">
    <property type="entry name" value="NA-bd_OB-fold"/>
</dbReference>
<organism evidence="2 3">
    <name type="scientific">Tuber borchii</name>
    <name type="common">White truffle</name>
    <dbReference type="NCBI Taxonomy" id="42251"/>
    <lineage>
        <taxon>Eukaryota</taxon>
        <taxon>Fungi</taxon>
        <taxon>Dikarya</taxon>
        <taxon>Ascomycota</taxon>
        <taxon>Pezizomycotina</taxon>
        <taxon>Pezizomycetes</taxon>
        <taxon>Pezizales</taxon>
        <taxon>Tuberaceae</taxon>
        <taxon>Tuber</taxon>
    </lineage>
</organism>
<dbReference type="GO" id="GO:0003676">
    <property type="term" value="F:nucleic acid binding"/>
    <property type="evidence" value="ECO:0007669"/>
    <property type="project" value="InterPro"/>
</dbReference>
<accession>A0A2T6ZKT1</accession>
<dbReference type="Pfam" id="PF00575">
    <property type="entry name" value="S1"/>
    <property type="match status" value="1"/>
</dbReference>
<evidence type="ECO:0000313" key="2">
    <source>
        <dbReference type="EMBL" id="PUU76100.1"/>
    </source>
</evidence>
<dbReference type="InterPro" id="IPR003029">
    <property type="entry name" value="S1_domain"/>
</dbReference>
<proteinExistence type="predicted"/>
<dbReference type="PROSITE" id="PS50126">
    <property type="entry name" value="S1"/>
    <property type="match status" value="1"/>
</dbReference>
<gene>
    <name evidence="2" type="ORF">B9Z19DRAFT_1130253</name>
</gene>
<keyword evidence="3" id="KW-1185">Reference proteome</keyword>
<sequence>MSMFFSDVCGFLPVSEMSESYIQDPREHLTVGQSGKVYVLSVDPANQKPQKEALAKLPPGGVVSRTAIEKSAEVEEEPDVEIDGIIIPVV</sequence>
<evidence type="ECO:0000259" key="1">
    <source>
        <dbReference type="PROSITE" id="PS50126"/>
    </source>
</evidence>
<dbReference type="Proteomes" id="UP000244722">
    <property type="component" value="Unassembled WGS sequence"/>
</dbReference>
<name>A0A2T6ZKT1_TUBBO</name>
<dbReference type="SUPFAM" id="SSF50249">
    <property type="entry name" value="Nucleic acid-binding proteins"/>
    <property type="match status" value="1"/>
</dbReference>
<dbReference type="STRING" id="42251.A0A2T6ZKT1"/>
<dbReference type="EMBL" id="NESQ01000202">
    <property type="protein sequence ID" value="PUU76100.1"/>
    <property type="molecule type" value="Genomic_DNA"/>
</dbReference>
<dbReference type="Gene3D" id="2.40.50.140">
    <property type="entry name" value="Nucleic acid-binding proteins"/>
    <property type="match status" value="1"/>
</dbReference>
<protein>
    <recommendedName>
        <fullName evidence="1">S1 motif domain-containing protein</fullName>
    </recommendedName>
</protein>
<feature type="domain" description="S1 motif" evidence="1">
    <location>
        <begin position="1"/>
        <end position="57"/>
    </location>
</feature>
<evidence type="ECO:0000313" key="3">
    <source>
        <dbReference type="Proteomes" id="UP000244722"/>
    </source>
</evidence>
<reference evidence="2 3" key="1">
    <citation type="submission" date="2017-04" db="EMBL/GenBank/DDBJ databases">
        <title>Draft genome sequence of Tuber borchii Vittad., a whitish edible truffle.</title>
        <authorList>
            <consortium name="DOE Joint Genome Institute"/>
            <person name="Murat C."/>
            <person name="Kuo A."/>
            <person name="Barry K.W."/>
            <person name="Clum A."/>
            <person name="Dockter R.B."/>
            <person name="Fauchery L."/>
            <person name="Iotti M."/>
            <person name="Kohler A."/>
            <person name="Labutti K."/>
            <person name="Lindquist E.A."/>
            <person name="Lipzen A."/>
            <person name="Ohm R.A."/>
            <person name="Wang M."/>
            <person name="Grigoriev I.V."/>
            <person name="Zambonelli A."/>
            <person name="Martin F.M."/>
        </authorList>
    </citation>
    <scope>NUCLEOTIDE SEQUENCE [LARGE SCALE GENOMIC DNA]</scope>
    <source>
        <strain evidence="2 3">Tbo3840</strain>
    </source>
</reference>
<comment type="caution">
    <text evidence="2">The sequence shown here is derived from an EMBL/GenBank/DDBJ whole genome shotgun (WGS) entry which is preliminary data.</text>
</comment>
<dbReference type="AlphaFoldDB" id="A0A2T6ZKT1"/>